<keyword evidence="1" id="KW-0472">Membrane</keyword>
<evidence type="ECO:0000313" key="2">
    <source>
        <dbReference type="EMBL" id="ETO01251.1"/>
    </source>
</evidence>
<feature type="non-terminal residue" evidence="2">
    <location>
        <position position="1"/>
    </location>
</feature>
<dbReference type="Proteomes" id="UP000023152">
    <property type="component" value="Unassembled WGS sequence"/>
</dbReference>
<organism evidence="2 3">
    <name type="scientific">Reticulomyxa filosa</name>
    <dbReference type="NCBI Taxonomy" id="46433"/>
    <lineage>
        <taxon>Eukaryota</taxon>
        <taxon>Sar</taxon>
        <taxon>Rhizaria</taxon>
        <taxon>Retaria</taxon>
        <taxon>Foraminifera</taxon>
        <taxon>Monothalamids</taxon>
        <taxon>Reticulomyxidae</taxon>
        <taxon>Reticulomyxa</taxon>
    </lineage>
</organism>
<accession>X6LIQ7</accession>
<comment type="caution">
    <text evidence="2">The sequence shown here is derived from an EMBL/GenBank/DDBJ whole genome shotgun (WGS) entry which is preliminary data.</text>
</comment>
<dbReference type="EMBL" id="ASPP01038812">
    <property type="protein sequence ID" value="ETO01251.1"/>
    <property type="molecule type" value="Genomic_DNA"/>
</dbReference>
<gene>
    <name evidence="2" type="ORF">RFI_36189</name>
</gene>
<evidence type="ECO:0000313" key="3">
    <source>
        <dbReference type="Proteomes" id="UP000023152"/>
    </source>
</evidence>
<protein>
    <submittedName>
        <fullName evidence="2">Uncharacterized protein</fullName>
    </submittedName>
</protein>
<feature type="transmembrane region" description="Helical" evidence="1">
    <location>
        <begin position="87"/>
        <end position="107"/>
    </location>
</feature>
<dbReference type="AlphaFoldDB" id="X6LIQ7"/>
<reference evidence="2 3" key="1">
    <citation type="journal article" date="2013" name="Curr. Biol.">
        <title>The Genome of the Foraminiferan Reticulomyxa filosa.</title>
        <authorList>
            <person name="Glockner G."/>
            <person name="Hulsmann N."/>
            <person name="Schleicher M."/>
            <person name="Noegel A.A."/>
            <person name="Eichinger L."/>
            <person name="Gallinger C."/>
            <person name="Pawlowski J."/>
            <person name="Sierra R."/>
            <person name="Euteneuer U."/>
            <person name="Pillet L."/>
            <person name="Moustafa A."/>
            <person name="Platzer M."/>
            <person name="Groth M."/>
            <person name="Szafranski K."/>
            <person name="Schliwa M."/>
        </authorList>
    </citation>
    <scope>NUCLEOTIDE SEQUENCE [LARGE SCALE GENOMIC DNA]</scope>
</reference>
<sequence length="133" mass="15335">SCSKYLLVNHSIKKNFDKNEKNIVVFVIVFIICVNNCNFLILVSIGKTIDKNLNSKSKDPCLKETYCLSFPIFQVDTSNPYKIYKKMTFFVFFLILFTIIVLSFLNNDCLRRNDIKKEKIAAIDDVAVELCSS</sequence>
<keyword evidence="3" id="KW-1185">Reference proteome</keyword>
<keyword evidence="1" id="KW-0812">Transmembrane</keyword>
<feature type="transmembrane region" description="Helical" evidence="1">
    <location>
        <begin position="23"/>
        <end position="45"/>
    </location>
</feature>
<name>X6LIQ7_RETFI</name>
<evidence type="ECO:0000256" key="1">
    <source>
        <dbReference type="SAM" id="Phobius"/>
    </source>
</evidence>
<proteinExistence type="predicted"/>
<keyword evidence="1" id="KW-1133">Transmembrane helix</keyword>